<dbReference type="NCBIfam" id="TIGR01549">
    <property type="entry name" value="HAD-SF-IA-v1"/>
    <property type="match status" value="1"/>
</dbReference>
<dbReference type="SFLD" id="SFLDG01129">
    <property type="entry name" value="C1.5:_HAD__Beta-PGM__Phosphata"/>
    <property type="match status" value="1"/>
</dbReference>
<dbReference type="SFLD" id="SFLDS00003">
    <property type="entry name" value="Haloacid_Dehalogenase"/>
    <property type="match status" value="1"/>
</dbReference>
<dbReference type="EMBL" id="JAYFSI010000021">
    <property type="protein sequence ID" value="MEA5367293.1"/>
    <property type="molecule type" value="Genomic_DNA"/>
</dbReference>
<dbReference type="InterPro" id="IPR050155">
    <property type="entry name" value="HAD-like_hydrolase_sf"/>
</dbReference>
<comment type="caution">
    <text evidence="1">The sequence shown here is derived from an EMBL/GenBank/DDBJ whole genome shotgun (WGS) entry which is preliminary data.</text>
</comment>
<accession>A0ABU5RM77</accession>
<dbReference type="PANTHER" id="PTHR43434">
    <property type="entry name" value="PHOSPHOGLYCOLATE PHOSPHATASE"/>
    <property type="match status" value="1"/>
</dbReference>
<dbReference type="Gene3D" id="1.10.150.240">
    <property type="entry name" value="Putative phosphatase, domain 2"/>
    <property type="match status" value="1"/>
</dbReference>
<sequence>MTHVADTAYATFRPGYAGYHDSVFKEAAIATAVLFDVDGTLVDSNYLHVHAWQRAFRELDRQVDSWRVHRAIGKGSGKLLAELLGKDDAEEIGDRLEDLHSRFYLETAGMLRPFDQAAALIRVIAGHGVRVLLATSAGPDELDVMRKILDVDDVVTAIVSGEDVEATKPDPEPVYAALERAGTEPEKTIFVGDSVWDVHAATKAGVRTVAVLSGGVSAAELTEAGAVRTYDDPAALLDALDHSPLAELFT</sequence>
<proteinExistence type="predicted"/>
<dbReference type="SFLD" id="SFLDG01135">
    <property type="entry name" value="C1.5.6:_HAD__Beta-PGM__Phospha"/>
    <property type="match status" value="1"/>
</dbReference>
<dbReference type="RefSeq" id="WP_323337183.1">
    <property type="nucleotide sequence ID" value="NZ_JAYFSI010000021.1"/>
</dbReference>
<evidence type="ECO:0000313" key="2">
    <source>
        <dbReference type="Proteomes" id="UP001304298"/>
    </source>
</evidence>
<dbReference type="Proteomes" id="UP001304298">
    <property type="component" value="Unassembled WGS sequence"/>
</dbReference>
<protein>
    <submittedName>
        <fullName evidence="1">HAD family hydrolase</fullName>
        <ecNumber evidence="1">3.-.-.-</ecNumber>
    </submittedName>
</protein>
<dbReference type="InterPro" id="IPR023214">
    <property type="entry name" value="HAD_sf"/>
</dbReference>
<dbReference type="EC" id="3.-.-.-" evidence="1"/>
<organism evidence="1 2">
    <name type="scientific">Amycolatopsis heterodermiae</name>
    <dbReference type="NCBI Taxonomy" id="3110235"/>
    <lineage>
        <taxon>Bacteria</taxon>
        <taxon>Bacillati</taxon>
        <taxon>Actinomycetota</taxon>
        <taxon>Actinomycetes</taxon>
        <taxon>Pseudonocardiales</taxon>
        <taxon>Pseudonocardiaceae</taxon>
        <taxon>Amycolatopsis</taxon>
    </lineage>
</organism>
<dbReference type="PANTHER" id="PTHR43434:SF16">
    <property type="entry name" value="BLL8046 PROTEIN"/>
    <property type="match status" value="1"/>
</dbReference>
<dbReference type="SUPFAM" id="SSF56784">
    <property type="entry name" value="HAD-like"/>
    <property type="match status" value="1"/>
</dbReference>
<dbReference type="Pfam" id="PF13419">
    <property type="entry name" value="HAD_2"/>
    <property type="match status" value="1"/>
</dbReference>
<gene>
    <name evidence="1" type="ORF">VA596_47735</name>
</gene>
<name>A0ABU5RM77_9PSEU</name>
<keyword evidence="2" id="KW-1185">Reference proteome</keyword>
<dbReference type="InterPro" id="IPR006439">
    <property type="entry name" value="HAD-SF_hydro_IA"/>
</dbReference>
<evidence type="ECO:0000313" key="1">
    <source>
        <dbReference type="EMBL" id="MEA5367293.1"/>
    </source>
</evidence>
<dbReference type="InterPro" id="IPR023198">
    <property type="entry name" value="PGP-like_dom2"/>
</dbReference>
<dbReference type="NCBIfam" id="TIGR01509">
    <property type="entry name" value="HAD-SF-IA-v3"/>
    <property type="match status" value="1"/>
</dbReference>
<dbReference type="InterPro" id="IPR036412">
    <property type="entry name" value="HAD-like_sf"/>
</dbReference>
<dbReference type="InterPro" id="IPR041492">
    <property type="entry name" value="HAD_2"/>
</dbReference>
<dbReference type="Gene3D" id="3.40.50.1000">
    <property type="entry name" value="HAD superfamily/HAD-like"/>
    <property type="match status" value="1"/>
</dbReference>
<dbReference type="GO" id="GO:0016787">
    <property type="term" value="F:hydrolase activity"/>
    <property type="evidence" value="ECO:0007669"/>
    <property type="project" value="UniProtKB-KW"/>
</dbReference>
<reference evidence="1 2" key="1">
    <citation type="submission" date="2023-12" db="EMBL/GenBank/DDBJ databases">
        <title>Amycolatopsis sp. V23-08.</title>
        <authorList>
            <person name="Somphong A."/>
        </authorList>
    </citation>
    <scope>NUCLEOTIDE SEQUENCE [LARGE SCALE GENOMIC DNA]</scope>
    <source>
        <strain evidence="1 2">V23-08</strain>
    </source>
</reference>
<keyword evidence="1" id="KW-0378">Hydrolase</keyword>